<evidence type="ECO:0000313" key="3">
    <source>
        <dbReference type="EMBL" id="TDT34084.1"/>
    </source>
</evidence>
<dbReference type="Proteomes" id="UP000295371">
    <property type="component" value="Unassembled WGS sequence"/>
</dbReference>
<gene>
    <name evidence="3" type="ORF">CLV29_1735</name>
</gene>
<dbReference type="InterPro" id="IPR002372">
    <property type="entry name" value="PQQ_rpt_dom"/>
</dbReference>
<dbReference type="InterPro" id="IPR018391">
    <property type="entry name" value="PQQ_b-propeller_rpt"/>
</dbReference>
<organism evidence="3 4">
    <name type="scientific">Naumannella halotolerans</name>
    <dbReference type="NCBI Taxonomy" id="993414"/>
    <lineage>
        <taxon>Bacteria</taxon>
        <taxon>Bacillati</taxon>
        <taxon>Actinomycetota</taxon>
        <taxon>Actinomycetes</taxon>
        <taxon>Propionibacteriales</taxon>
        <taxon>Propionibacteriaceae</taxon>
        <taxon>Naumannella</taxon>
    </lineage>
</organism>
<name>A0A4R7J9V4_9ACTN</name>
<evidence type="ECO:0000259" key="2">
    <source>
        <dbReference type="Pfam" id="PF13360"/>
    </source>
</evidence>
<reference evidence="3 4" key="1">
    <citation type="submission" date="2019-03" db="EMBL/GenBank/DDBJ databases">
        <title>Genomic Encyclopedia of Archaeal and Bacterial Type Strains, Phase II (KMG-II): from individual species to whole genera.</title>
        <authorList>
            <person name="Goeker M."/>
        </authorList>
    </citation>
    <scope>NUCLEOTIDE SEQUENCE [LARGE SCALE GENOMIC DNA]</scope>
    <source>
        <strain evidence="3 4">DSM 24323</strain>
    </source>
</reference>
<feature type="transmembrane region" description="Helical" evidence="1">
    <location>
        <begin position="44"/>
        <end position="69"/>
    </location>
</feature>
<sequence>MAARGRAGTVRSMPWRGHLSARRLRWHGHLPDPRRISADAGGDGALAPMVVVSVLAVLALLLTAIAVAIPPRTGTIAGTSLALAGGSEGSRTVLRGEGQVGGSLLGVESVPVSGFVPHQRGPAGWSNVDGLGQGNWVIENWHGDDRRELLYRADETGLSVASLARGSDAVSFQPPRPDLPAGTVAGQSWTAAGTALISDGLQVIGEVPYSFRGTATALAGDCLRFDYETTIGEDRESSVITRCPDRGVVAIGVGDRTYSESPAVPGRAEALTTADPQRTAGAPDELQVRSLRPVRADLDITGVSTLGAVAELPSGQLAVASDVDGSVLLCTPVVDRCERDWQAYPGGSLMQAGVFGDVVVTATSNRELTAYDPDGIWLWTVPTPDIVTTLTRYDDEHLLATTLGGDTVMHRIADGGLGWRNRGTEPITGAPVVLGDGAVAVTDRTGELRLLEPDGSVRWTEAAEVTDGVVASGELLITGTAESLVARSAATAEVVWRRRAVDHQGMTAAGPVVILHTEQVGVRGIEAATGRDLWSVPAPVRSLATDGAEIFVTGTNEQLLLGADGRELARWSQTVVASSMTPVASLGAGGGYLVNDNSSTITLWQRP</sequence>
<keyword evidence="1" id="KW-1133">Transmembrane helix</keyword>
<evidence type="ECO:0000313" key="4">
    <source>
        <dbReference type="Proteomes" id="UP000295371"/>
    </source>
</evidence>
<dbReference type="Pfam" id="PF13360">
    <property type="entry name" value="PQQ_2"/>
    <property type="match status" value="1"/>
</dbReference>
<dbReference type="SMART" id="SM00564">
    <property type="entry name" value="PQQ"/>
    <property type="match status" value="4"/>
</dbReference>
<evidence type="ECO:0000256" key="1">
    <source>
        <dbReference type="SAM" id="Phobius"/>
    </source>
</evidence>
<comment type="caution">
    <text evidence="3">The sequence shown here is derived from an EMBL/GenBank/DDBJ whole genome shotgun (WGS) entry which is preliminary data.</text>
</comment>
<dbReference type="InterPro" id="IPR011047">
    <property type="entry name" value="Quinoprotein_ADH-like_sf"/>
</dbReference>
<dbReference type="AlphaFoldDB" id="A0A4R7J9V4"/>
<proteinExistence type="predicted"/>
<dbReference type="SUPFAM" id="SSF50998">
    <property type="entry name" value="Quinoprotein alcohol dehydrogenase-like"/>
    <property type="match status" value="1"/>
</dbReference>
<keyword evidence="4" id="KW-1185">Reference proteome</keyword>
<dbReference type="InterPro" id="IPR015943">
    <property type="entry name" value="WD40/YVTN_repeat-like_dom_sf"/>
</dbReference>
<protein>
    <submittedName>
        <fullName evidence="3">Outer membrane protein assembly factor BamB</fullName>
    </submittedName>
</protein>
<accession>A0A4R7J9V4</accession>
<dbReference type="Gene3D" id="2.130.10.10">
    <property type="entry name" value="YVTN repeat-like/Quinoprotein amine dehydrogenase"/>
    <property type="match status" value="1"/>
</dbReference>
<keyword evidence="1" id="KW-0472">Membrane</keyword>
<feature type="domain" description="Pyrrolo-quinoline quinone repeat" evidence="2">
    <location>
        <begin position="445"/>
        <end position="566"/>
    </location>
</feature>
<dbReference type="EMBL" id="SOAW01000001">
    <property type="protein sequence ID" value="TDT34084.1"/>
    <property type="molecule type" value="Genomic_DNA"/>
</dbReference>
<keyword evidence="1" id="KW-0812">Transmembrane</keyword>